<dbReference type="PANTHER" id="PTHR43540:SF6">
    <property type="entry name" value="ISOCHORISMATASE-LIKE DOMAIN-CONTAINING PROTEIN"/>
    <property type="match status" value="1"/>
</dbReference>
<evidence type="ECO:0000313" key="3">
    <source>
        <dbReference type="EMBL" id="MBL6458442.1"/>
    </source>
</evidence>
<keyword evidence="4" id="KW-1185">Reference proteome</keyword>
<dbReference type="InterPro" id="IPR036380">
    <property type="entry name" value="Isochorismatase-like_sf"/>
</dbReference>
<accession>A0ABS1V9X3</accession>
<evidence type="ECO:0000256" key="1">
    <source>
        <dbReference type="ARBA" id="ARBA00022801"/>
    </source>
</evidence>
<feature type="domain" description="Isochorismatase-like" evidence="2">
    <location>
        <begin position="24"/>
        <end position="222"/>
    </location>
</feature>
<evidence type="ECO:0000259" key="2">
    <source>
        <dbReference type="Pfam" id="PF00857"/>
    </source>
</evidence>
<name>A0ABS1V9X3_9PROT</name>
<dbReference type="EMBL" id="JAEUXJ010000014">
    <property type="protein sequence ID" value="MBL6458442.1"/>
    <property type="molecule type" value="Genomic_DNA"/>
</dbReference>
<dbReference type="InterPro" id="IPR000868">
    <property type="entry name" value="Isochorismatase-like_dom"/>
</dbReference>
<dbReference type="PANTHER" id="PTHR43540">
    <property type="entry name" value="PEROXYUREIDOACRYLATE/UREIDOACRYLATE AMIDOHYDROLASE-RELATED"/>
    <property type="match status" value="1"/>
</dbReference>
<dbReference type="InterPro" id="IPR050272">
    <property type="entry name" value="Isochorismatase-like_hydrls"/>
</dbReference>
<dbReference type="RefSeq" id="WP_202828180.1">
    <property type="nucleotide sequence ID" value="NZ_JAEUXJ010000014.1"/>
</dbReference>
<dbReference type="Gene3D" id="3.40.50.850">
    <property type="entry name" value="Isochorismatase-like"/>
    <property type="match status" value="1"/>
</dbReference>
<protein>
    <submittedName>
        <fullName evidence="3">Isochorismatase family protein</fullName>
    </submittedName>
</protein>
<dbReference type="SUPFAM" id="SSF52499">
    <property type="entry name" value="Isochorismatase-like hydrolases"/>
    <property type="match status" value="1"/>
</dbReference>
<dbReference type="Pfam" id="PF00857">
    <property type="entry name" value="Isochorismatase"/>
    <property type="match status" value="1"/>
</dbReference>
<dbReference type="Proteomes" id="UP000606490">
    <property type="component" value="Unassembled WGS sequence"/>
</dbReference>
<proteinExistence type="predicted"/>
<comment type="caution">
    <text evidence="3">The sequence shown here is derived from an EMBL/GenBank/DDBJ whole genome shotgun (WGS) entry which is preliminary data.</text>
</comment>
<reference evidence="3 4" key="1">
    <citation type="submission" date="2021-01" db="EMBL/GenBank/DDBJ databases">
        <title>Belnapia mucosa sp. nov. and Belnapia arida sp. nov., isolated from the Tabernas Desert (Almeria, Spain).</title>
        <authorList>
            <person name="Molina-Menor E."/>
            <person name="Vidal-Verdu A."/>
            <person name="Calonge A."/>
            <person name="Satari L."/>
            <person name="Pereto Magraner J."/>
            <person name="Porcar Miralles M."/>
        </authorList>
    </citation>
    <scope>NUCLEOTIDE SEQUENCE [LARGE SCALE GENOMIC DNA]</scope>
    <source>
        <strain evidence="3 4">T6</strain>
    </source>
</reference>
<gene>
    <name evidence="3" type="ORF">JMJ55_24190</name>
</gene>
<organism evidence="3 4">
    <name type="scientific">Belnapia mucosa</name>
    <dbReference type="NCBI Taxonomy" id="2804532"/>
    <lineage>
        <taxon>Bacteria</taxon>
        <taxon>Pseudomonadati</taxon>
        <taxon>Pseudomonadota</taxon>
        <taxon>Alphaproteobacteria</taxon>
        <taxon>Acetobacterales</taxon>
        <taxon>Roseomonadaceae</taxon>
        <taxon>Belnapia</taxon>
    </lineage>
</organism>
<sequence>MQAATQLFLLAAQPEPITIGREWCAVLVIDMQNDFGARGGMFDRAGIDITPIERVVEPTARVLATARAAGLPIVYLKMEHIADLSSTGVVKHRPLGVGEEITAPDGRRSRILVEGTWNTEILPQLIPRENDIVVSKRRFSGFFQTNLDHVLKERGITHLIVTGCTTSVCVEATVRDAMYRDYRCVVLADCTAEPIGNNLPRTNHEASLLMMKTMFGWVSDSERFIEALAEKRHWNGGGGPAD</sequence>
<dbReference type="CDD" id="cd00431">
    <property type="entry name" value="cysteine_hydrolases"/>
    <property type="match status" value="1"/>
</dbReference>
<evidence type="ECO:0000313" key="4">
    <source>
        <dbReference type="Proteomes" id="UP000606490"/>
    </source>
</evidence>
<keyword evidence="1" id="KW-0378">Hydrolase</keyword>